<evidence type="ECO:0000256" key="1">
    <source>
        <dbReference type="ARBA" id="ARBA00007734"/>
    </source>
</evidence>
<dbReference type="InterPro" id="IPR023346">
    <property type="entry name" value="Lysozyme-like_dom_sf"/>
</dbReference>
<feature type="chain" id="PRO_5045720626" evidence="2">
    <location>
        <begin position="20"/>
        <end position="191"/>
    </location>
</feature>
<protein>
    <submittedName>
        <fullName evidence="5">Lytic transglycosylase domain-containing protein</fullName>
    </submittedName>
</protein>
<dbReference type="Pfam" id="PF13511">
    <property type="entry name" value="DUF4124"/>
    <property type="match status" value="1"/>
</dbReference>
<dbReference type="InterPro" id="IPR008258">
    <property type="entry name" value="Transglycosylase_SLT_dom_1"/>
</dbReference>
<gene>
    <name evidence="5" type="ORF">NP590_13755</name>
</gene>
<evidence type="ECO:0000313" key="6">
    <source>
        <dbReference type="Proteomes" id="UP001524499"/>
    </source>
</evidence>
<evidence type="ECO:0000259" key="4">
    <source>
        <dbReference type="Pfam" id="PF13511"/>
    </source>
</evidence>
<evidence type="ECO:0000256" key="2">
    <source>
        <dbReference type="SAM" id="SignalP"/>
    </source>
</evidence>
<keyword evidence="2" id="KW-0732">Signal</keyword>
<comment type="similarity">
    <text evidence="1">Belongs to the transglycosylase Slt family.</text>
</comment>
<dbReference type="PANTHER" id="PTHR37423">
    <property type="entry name" value="SOLUBLE LYTIC MUREIN TRANSGLYCOSYLASE-RELATED"/>
    <property type="match status" value="1"/>
</dbReference>
<dbReference type="EMBL" id="JANIBJ010000025">
    <property type="protein sequence ID" value="MCQ8105175.1"/>
    <property type="molecule type" value="Genomic_DNA"/>
</dbReference>
<accession>A0ABT1TI74</accession>
<dbReference type="PROSITE" id="PS00922">
    <property type="entry name" value="TRANSGLYCOSYLASE"/>
    <property type="match status" value="1"/>
</dbReference>
<dbReference type="InterPro" id="IPR025392">
    <property type="entry name" value="DUF4124"/>
</dbReference>
<name>A0ABT1TI74_9GAMM</name>
<dbReference type="Proteomes" id="UP001524499">
    <property type="component" value="Unassembled WGS sequence"/>
</dbReference>
<dbReference type="InterPro" id="IPR000189">
    <property type="entry name" value="Transglyc_AS"/>
</dbReference>
<organism evidence="5 6">
    <name type="scientific">Methylomonas subterranea</name>
    <dbReference type="NCBI Taxonomy" id="2952225"/>
    <lineage>
        <taxon>Bacteria</taxon>
        <taxon>Pseudomonadati</taxon>
        <taxon>Pseudomonadota</taxon>
        <taxon>Gammaproteobacteria</taxon>
        <taxon>Methylococcales</taxon>
        <taxon>Methylococcaceae</taxon>
        <taxon>Methylomonas</taxon>
    </lineage>
</organism>
<feature type="domain" description="Transglycosylase SLT" evidence="3">
    <location>
        <begin position="71"/>
        <end position="168"/>
    </location>
</feature>
<dbReference type="Gene3D" id="1.10.530.10">
    <property type="match status" value="1"/>
</dbReference>
<evidence type="ECO:0000313" key="5">
    <source>
        <dbReference type="EMBL" id="MCQ8105175.1"/>
    </source>
</evidence>
<proteinExistence type="inferred from homology"/>
<dbReference type="Pfam" id="PF01464">
    <property type="entry name" value="SLT"/>
    <property type="match status" value="1"/>
</dbReference>
<feature type="domain" description="DUF4124" evidence="4">
    <location>
        <begin position="10"/>
        <end position="42"/>
    </location>
</feature>
<feature type="signal peptide" evidence="2">
    <location>
        <begin position="1"/>
        <end position="19"/>
    </location>
</feature>
<sequence>MKSLKVFIVLLSISSFASADIYKFVAPDGRVYYTDQPKKGFNYRLIIRTRPKTYTHDVKFMSVNRLKYQDLIAKAAAKHQMDPKLLHAVIQAESAYNPHAVSSAGAVGLMQLMPDTARRYGVTDRHDAEQNVDGGTRYLKDLLAMFNSNLKLAVAGYNAGEGAVMKYNYTVPPYRETQNYVQHVLSLYGKS</sequence>
<dbReference type="CDD" id="cd00254">
    <property type="entry name" value="LT-like"/>
    <property type="match status" value="1"/>
</dbReference>
<dbReference type="RefSeq" id="WP_256603084.1">
    <property type="nucleotide sequence ID" value="NZ_JANIBJ010000025.1"/>
</dbReference>
<dbReference type="SUPFAM" id="SSF53955">
    <property type="entry name" value="Lysozyme-like"/>
    <property type="match status" value="1"/>
</dbReference>
<dbReference type="PANTHER" id="PTHR37423:SF2">
    <property type="entry name" value="MEMBRANE-BOUND LYTIC MUREIN TRANSGLYCOSYLASE C"/>
    <property type="match status" value="1"/>
</dbReference>
<evidence type="ECO:0000259" key="3">
    <source>
        <dbReference type="Pfam" id="PF01464"/>
    </source>
</evidence>
<keyword evidence="6" id="KW-1185">Reference proteome</keyword>
<comment type="caution">
    <text evidence="5">The sequence shown here is derived from an EMBL/GenBank/DDBJ whole genome shotgun (WGS) entry which is preliminary data.</text>
</comment>
<reference evidence="5 6" key="1">
    <citation type="submission" date="2022-07" db="EMBL/GenBank/DDBJ databases">
        <title>Methylomonas rivi sp. nov., Methylomonas rosea sp. nov., Methylomonas aureus sp. nov. and Methylomonas subterranea sp. nov., four novel methanotrophs isolated from a freshwater creek and the deep terrestrial subsurface.</title>
        <authorList>
            <person name="Abin C."/>
            <person name="Sankaranarayanan K."/>
            <person name="Garner C."/>
            <person name="Sindelar R."/>
            <person name="Kotary K."/>
            <person name="Garner R."/>
            <person name="Barclay S."/>
            <person name="Lawson P."/>
            <person name="Krumholz L."/>
        </authorList>
    </citation>
    <scope>NUCLEOTIDE SEQUENCE [LARGE SCALE GENOMIC DNA]</scope>
    <source>
        <strain evidence="5 6">SURF-2</strain>
    </source>
</reference>